<keyword evidence="1" id="KW-0732">Signal</keyword>
<evidence type="ECO:0000313" key="3">
    <source>
        <dbReference type="Proteomes" id="UP000720189"/>
    </source>
</evidence>
<dbReference type="RefSeq" id="XP_046056522.1">
    <property type="nucleotide sequence ID" value="XM_046185182.1"/>
</dbReference>
<feature type="chain" id="PRO_5040305799" description="Secreted protein" evidence="1">
    <location>
        <begin position="20"/>
        <end position="95"/>
    </location>
</feature>
<accession>A0A9P9R8P5</accession>
<gene>
    <name evidence="2" type="ORF">BKA55DRAFT_21462</name>
</gene>
<keyword evidence="3" id="KW-1185">Reference proteome</keyword>
<protein>
    <recommendedName>
        <fullName evidence="4">Secreted protein</fullName>
    </recommendedName>
</protein>
<dbReference type="AlphaFoldDB" id="A0A9P9R8P5"/>
<evidence type="ECO:0000256" key="1">
    <source>
        <dbReference type="SAM" id="SignalP"/>
    </source>
</evidence>
<reference evidence="2" key="1">
    <citation type="journal article" date="2021" name="Nat. Commun.">
        <title>Genetic determinants of endophytism in the Arabidopsis root mycobiome.</title>
        <authorList>
            <person name="Mesny F."/>
            <person name="Miyauchi S."/>
            <person name="Thiergart T."/>
            <person name="Pickel B."/>
            <person name="Atanasova L."/>
            <person name="Karlsson M."/>
            <person name="Huettel B."/>
            <person name="Barry K.W."/>
            <person name="Haridas S."/>
            <person name="Chen C."/>
            <person name="Bauer D."/>
            <person name="Andreopoulos W."/>
            <person name="Pangilinan J."/>
            <person name="LaButti K."/>
            <person name="Riley R."/>
            <person name="Lipzen A."/>
            <person name="Clum A."/>
            <person name="Drula E."/>
            <person name="Henrissat B."/>
            <person name="Kohler A."/>
            <person name="Grigoriev I.V."/>
            <person name="Martin F.M."/>
            <person name="Hacquard S."/>
        </authorList>
    </citation>
    <scope>NUCLEOTIDE SEQUENCE</scope>
    <source>
        <strain evidence="2">MPI-CAGE-AT-0023</strain>
    </source>
</reference>
<dbReference type="EMBL" id="JAGMUX010000001">
    <property type="protein sequence ID" value="KAH7269754.1"/>
    <property type="molecule type" value="Genomic_DNA"/>
</dbReference>
<dbReference type="Proteomes" id="UP000720189">
    <property type="component" value="Unassembled WGS sequence"/>
</dbReference>
<sequence>MMRLLMALRVTVQVFTTSGAPSSRVSFRNLVHFIGHRRAQPIPSLGRHTHDKGYSNPTKHLHFSLVILLHLDVYSDVAEDGFSLRVYTKETVCGH</sequence>
<organism evidence="2 3">
    <name type="scientific">Fusarium redolens</name>
    <dbReference type="NCBI Taxonomy" id="48865"/>
    <lineage>
        <taxon>Eukaryota</taxon>
        <taxon>Fungi</taxon>
        <taxon>Dikarya</taxon>
        <taxon>Ascomycota</taxon>
        <taxon>Pezizomycotina</taxon>
        <taxon>Sordariomycetes</taxon>
        <taxon>Hypocreomycetidae</taxon>
        <taxon>Hypocreales</taxon>
        <taxon>Nectriaceae</taxon>
        <taxon>Fusarium</taxon>
        <taxon>Fusarium redolens species complex</taxon>
    </lineage>
</organism>
<feature type="signal peptide" evidence="1">
    <location>
        <begin position="1"/>
        <end position="19"/>
    </location>
</feature>
<name>A0A9P9R8P5_FUSRE</name>
<evidence type="ECO:0000313" key="2">
    <source>
        <dbReference type="EMBL" id="KAH7269754.1"/>
    </source>
</evidence>
<comment type="caution">
    <text evidence="2">The sequence shown here is derived from an EMBL/GenBank/DDBJ whole genome shotgun (WGS) entry which is preliminary data.</text>
</comment>
<proteinExistence type="predicted"/>
<dbReference type="GeneID" id="70215136"/>
<evidence type="ECO:0008006" key="4">
    <source>
        <dbReference type="Google" id="ProtNLM"/>
    </source>
</evidence>